<dbReference type="Gene3D" id="3.90.245.10">
    <property type="entry name" value="Ribonucleoside hydrolase-like"/>
    <property type="match status" value="1"/>
</dbReference>
<dbReference type="InterPro" id="IPR036452">
    <property type="entry name" value="Ribo_hydro-like"/>
</dbReference>
<evidence type="ECO:0000313" key="5">
    <source>
        <dbReference type="EMBL" id="NSJ48880.1"/>
    </source>
</evidence>
<dbReference type="GO" id="GO:0006152">
    <property type="term" value="P:purine nucleoside catabolic process"/>
    <property type="evidence" value="ECO:0007669"/>
    <property type="project" value="TreeGrafter"/>
</dbReference>
<dbReference type="Proteomes" id="UP001299608">
    <property type="component" value="Unassembled WGS sequence"/>
</dbReference>
<keyword evidence="1 4" id="KW-0378">Hydrolase</keyword>
<keyword evidence="6" id="KW-1185">Reference proteome</keyword>
<evidence type="ECO:0000313" key="6">
    <source>
        <dbReference type="Proteomes" id="UP000669239"/>
    </source>
</evidence>
<dbReference type="EMBL" id="JAAITT010000010">
    <property type="protein sequence ID" value="NSJ48880.1"/>
    <property type="molecule type" value="Genomic_DNA"/>
</dbReference>
<protein>
    <submittedName>
        <fullName evidence="4">Nucleoside hydrolase</fullName>
    </submittedName>
</protein>
<proteinExistence type="predicted"/>
<sequence>MEKIPVIIDCDPGHDDMVALVLALGSPRLDVKAITNVAGNKVMEKVVRNTLNILNYCGAECIVAPGASRPIVRAYTRTDSEGCHGVSGLDGFDFPRDNPLKPSDRKAVEVMADVLRNSREKVVLIGTGPLTNLGLLIRTFPELCEEKVRCISLMGGTCHFILTRPFMEFNTYLDAEATKIVFESGLPITMYGYDVTYRTLFGQDFLDSLKALGNRTGLMMSCLLQEFWNMHNRVWIDLGGCPVHDACAVAGIIDPFVVTKSEMMYVEIPTEPGPLSGATICDYAHRSGKPENVKVVFEMDNDRFFRMILDSAGALA</sequence>
<evidence type="ECO:0000313" key="4">
    <source>
        <dbReference type="EMBL" id="MCG4747355.1"/>
    </source>
</evidence>
<gene>
    <name evidence="5" type="ORF">G5B36_09220</name>
    <name evidence="4" type="ORF">L0N08_18170</name>
</gene>
<dbReference type="GO" id="GO:0005829">
    <property type="term" value="C:cytosol"/>
    <property type="evidence" value="ECO:0007669"/>
    <property type="project" value="TreeGrafter"/>
</dbReference>
<dbReference type="Pfam" id="PF01156">
    <property type="entry name" value="IU_nuc_hydro"/>
    <property type="match status" value="1"/>
</dbReference>
<dbReference type="InterPro" id="IPR023186">
    <property type="entry name" value="IUNH"/>
</dbReference>
<reference evidence="5" key="2">
    <citation type="submission" date="2020-02" db="EMBL/GenBank/DDBJ databases">
        <authorList>
            <person name="Littmann E."/>
            <person name="Sorbara M."/>
        </authorList>
    </citation>
    <scope>NUCLEOTIDE SEQUENCE</scope>
    <source>
        <strain evidence="5">MSK.1.17</strain>
    </source>
</reference>
<dbReference type="PANTHER" id="PTHR12304">
    <property type="entry name" value="INOSINE-URIDINE PREFERRING NUCLEOSIDE HYDROLASE"/>
    <property type="match status" value="1"/>
</dbReference>
<dbReference type="Proteomes" id="UP000669239">
    <property type="component" value="Unassembled WGS sequence"/>
</dbReference>
<dbReference type="EMBL" id="JAKNGE010000023">
    <property type="protein sequence ID" value="MCG4747355.1"/>
    <property type="molecule type" value="Genomic_DNA"/>
</dbReference>
<comment type="caution">
    <text evidence="4">The sequence shown here is derived from an EMBL/GenBank/DDBJ whole genome shotgun (WGS) entry which is preliminary data.</text>
</comment>
<dbReference type="SUPFAM" id="SSF53590">
    <property type="entry name" value="Nucleoside hydrolase"/>
    <property type="match status" value="1"/>
</dbReference>
<accession>A0AAW5BZR6</accession>
<dbReference type="AlphaFoldDB" id="A0AAW5BZR6"/>
<dbReference type="GO" id="GO:0008477">
    <property type="term" value="F:purine nucleosidase activity"/>
    <property type="evidence" value="ECO:0007669"/>
    <property type="project" value="TreeGrafter"/>
</dbReference>
<name>A0AAW5BZR6_9FIRM</name>
<evidence type="ECO:0000313" key="7">
    <source>
        <dbReference type="Proteomes" id="UP001299608"/>
    </source>
</evidence>
<feature type="domain" description="Inosine/uridine-preferring nucleoside hydrolase" evidence="3">
    <location>
        <begin position="6"/>
        <end position="305"/>
    </location>
</feature>
<organism evidence="4 7">
    <name type="scientific">Enterocloster aldenensis</name>
    <dbReference type="NCBI Taxonomy" id="358742"/>
    <lineage>
        <taxon>Bacteria</taxon>
        <taxon>Bacillati</taxon>
        <taxon>Bacillota</taxon>
        <taxon>Clostridia</taxon>
        <taxon>Lachnospirales</taxon>
        <taxon>Lachnospiraceae</taxon>
        <taxon>Enterocloster</taxon>
    </lineage>
</organism>
<dbReference type="PANTHER" id="PTHR12304:SF15">
    <property type="entry name" value="NON-SPECIFIC RIBONUCLEOSIDE HYDROLASE RIHC"/>
    <property type="match status" value="1"/>
</dbReference>
<reference evidence="4" key="3">
    <citation type="submission" date="2022-01" db="EMBL/GenBank/DDBJ databases">
        <title>Collection of gut derived symbiotic bacterial strains cultured from healthy donors.</title>
        <authorList>
            <person name="Lin H."/>
            <person name="Kohout C."/>
            <person name="Waligurski E."/>
            <person name="Pamer E.G."/>
        </authorList>
    </citation>
    <scope>NUCLEOTIDE SEQUENCE</scope>
    <source>
        <strain evidence="4">DFI.6.55</strain>
    </source>
</reference>
<keyword evidence="2" id="KW-0326">Glycosidase</keyword>
<dbReference type="InterPro" id="IPR001910">
    <property type="entry name" value="Inosine/uridine_hydrolase_dom"/>
</dbReference>
<reference evidence="5 6" key="1">
    <citation type="journal article" date="2020" name="Cell Host Microbe">
        <title>Functional and Genomic Variation between Human-Derived Isolates of Lachnospiraceae Reveals Inter- and Intra-Species Diversity.</title>
        <authorList>
            <person name="Sorbara M.T."/>
            <person name="Littmann E.R."/>
            <person name="Fontana E."/>
            <person name="Moody T.U."/>
            <person name="Kohout C.E."/>
            <person name="Gjonbalaj M."/>
            <person name="Eaton V."/>
            <person name="Seok R."/>
            <person name="Leiner I.M."/>
            <person name="Pamer E.G."/>
        </authorList>
    </citation>
    <scope>NUCLEOTIDE SEQUENCE [LARGE SCALE GENOMIC DNA]</scope>
    <source>
        <strain evidence="5 6">MSK.1.17</strain>
    </source>
</reference>
<evidence type="ECO:0000256" key="1">
    <source>
        <dbReference type="ARBA" id="ARBA00022801"/>
    </source>
</evidence>
<dbReference type="RefSeq" id="WP_117563411.1">
    <property type="nucleotide sequence ID" value="NZ_JAAITT010000010.1"/>
</dbReference>
<evidence type="ECO:0000256" key="2">
    <source>
        <dbReference type="ARBA" id="ARBA00023295"/>
    </source>
</evidence>
<evidence type="ECO:0000259" key="3">
    <source>
        <dbReference type="Pfam" id="PF01156"/>
    </source>
</evidence>